<accession>A0A1Y1K5Z9</accession>
<feature type="region of interest" description="Disordered" evidence="1">
    <location>
        <begin position="810"/>
        <end position="857"/>
    </location>
</feature>
<reference evidence="2" key="1">
    <citation type="journal article" date="2016" name="Sci. Rep.">
        <title>Molecular characterization of firefly nuptial gifts: a multi-omics approach sheds light on postcopulatory sexual selection.</title>
        <authorList>
            <person name="Al-Wathiqui N."/>
            <person name="Fallon T.R."/>
            <person name="South A."/>
            <person name="Weng J.K."/>
            <person name="Lewis S.M."/>
        </authorList>
    </citation>
    <scope>NUCLEOTIDE SEQUENCE</scope>
</reference>
<feature type="compositionally biased region" description="Acidic residues" evidence="1">
    <location>
        <begin position="846"/>
        <end position="857"/>
    </location>
</feature>
<organism evidence="2">
    <name type="scientific">Photinus pyralis</name>
    <name type="common">Common eastern firefly</name>
    <name type="synonym">Lampyris pyralis</name>
    <dbReference type="NCBI Taxonomy" id="7054"/>
    <lineage>
        <taxon>Eukaryota</taxon>
        <taxon>Metazoa</taxon>
        <taxon>Ecdysozoa</taxon>
        <taxon>Arthropoda</taxon>
        <taxon>Hexapoda</taxon>
        <taxon>Insecta</taxon>
        <taxon>Pterygota</taxon>
        <taxon>Neoptera</taxon>
        <taxon>Endopterygota</taxon>
        <taxon>Coleoptera</taxon>
        <taxon>Polyphaga</taxon>
        <taxon>Elateriformia</taxon>
        <taxon>Elateroidea</taxon>
        <taxon>Lampyridae</taxon>
        <taxon>Lampyrinae</taxon>
        <taxon>Photinus</taxon>
    </lineage>
</organism>
<dbReference type="AlphaFoldDB" id="A0A1Y1K5Z9"/>
<dbReference type="PANTHER" id="PTHR33173:SF2">
    <property type="entry name" value="MYND-TYPE DOMAIN-CONTAINING PROTEIN"/>
    <property type="match status" value="1"/>
</dbReference>
<dbReference type="EMBL" id="GEZM01091315">
    <property type="protein sequence ID" value="JAV56919.1"/>
    <property type="molecule type" value="Transcribed_RNA"/>
</dbReference>
<protein>
    <submittedName>
        <fullName evidence="2">Uncharacterized protein</fullName>
    </submittedName>
</protein>
<evidence type="ECO:0000313" key="2">
    <source>
        <dbReference type="EMBL" id="JAV56919.1"/>
    </source>
</evidence>
<evidence type="ECO:0000256" key="1">
    <source>
        <dbReference type="SAM" id="MobiDB-lite"/>
    </source>
</evidence>
<sequence>MQEISQEIDFSEQNLEQDINQDICNSVISIDDSRGETEGKTVCNLNISPAENTPKSRSRTEKKISYQKLNFDSSQTKITDFYKICEEIKSQILKNATLNKAFSTSANIFCENRQPEMLNNECQKLGPESFFEMLIRAVNKNSSESSSANRYPDELKNLCLYLFLTSGRLAYETLVANIPNGLPSVSTLSRSLSKNYEKCGEGELAFGQLKEFLEKRNYPLRIFISEDQTAIVRRPRYDQSTNQLVGYVLTNLEHTGFPKTNQNLINSVSNIKNIIENSDLAKNAYVFMAQPLQDGAAAFCLTLFGSNNTFTHEDVLLRWKYIQQETTNYNIVVDGISSDGDSRCLKAMKIIAGLPAFSKQETPYSPYFQANFDINNLVPIQDTVHIATKMKNRLLNEKIVLKMGNYEVSKDHLTDLINTVSKDKHLLCLSYLDSSDKMNFEAIDKLSSTRVISLLTSDVCKATRQLLVLTRYILDSYLDKSLSIEERVYLIWYVTLFLRLWRAWIKEQSNYTLAKNWLTLNTYTCIELNAHGYMILIEKFRSNPEFVLPWIYSSQPCEKFFRQTRSMTSTWSTVVNFDMLDLLRRRHRIQAINSIINDSGDKFVFPRERNKKLGANLRNKETFIPPTEELRNVIIKARDDAVNDCKILGIDMLENQWEAALTEVSIPKQDDSDHTDSNFLLQSNVTSTALQDEAEQLSETQLTANEEDIQDINKDEEILQNFTSLDIKDLSGCKTDISDISLIKIKINDKEMVVKKSTLCWLFFKRKGRLSSDRLIRCKAMSGPTSSSKKRTSGINQKIGKKCVNNRVKNTENLKTQKTQQKKKSENISDSETSVSDSLSVHSEFENETFSEDDDSEISSEVSNISRNISIQQEAYYAVCYESWYIGRIIKVVDNAKSEIKFLKLELDKYVWPREDDKQIVNNKFIFYGPVSLMGNGPFHLRRNEKIKIEQIFKTIKKELKEFL</sequence>
<dbReference type="PANTHER" id="PTHR33173">
    <property type="match status" value="1"/>
</dbReference>
<feature type="compositionally biased region" description="Low complexity" evidence="1">
    <location>
        <begin position="830"/>
        <end position="842"/>
    </location>
</feature>
<name>A0A1Y1K5Z9_PHOPY</name>
<dbReference type="EMBL" id="GEZM01091316">
    <property type="protein sequence ID" value="JAV56915.1"/>
    <property type="molecule type" value="Transcribed_RNA"/>
</dbReference>
<proteinExistence type="predicted"/>